<evidence type="ECO:0000256" key="1">
    <source>
        <dbReference type="SAM" id="MobiDB-lite"/>
    </source>
</evidence>
<evidence type="ECO:0000313" key="4">
    <source>
        <dbReference type="Proteomes" id="UP000245207"/>
    </source>
</evidence>
<evidence type="ECO:0000259" key="2">
    <source>
        <dbReference type="Pfam" id="PF08646"/>
    </source>
</evidence>
<dbReference type="PANTHER" id="PTHR47165:SF4">
    <property type="entry name" value="OS03G0429900 PROTEIN"/>
    <property type="match status" value="1"/>
</dbReference>
<dbReference type="InterPro" id="IPR012340">
    <property type="entry name" value="NA-bd_OB-fold"/>
</dbReference>
<keyword evidence="4" id="KW-1185">Reference proteome</keyword>
<dbReference type="Pfam" id="PF08646">
    <property type="entry name" value="Rep_fac-A_C"/>
    <property type="match status" value="1"/>
</dbReference>
<feature type="compositionally biased region" description="Polar residues" evidence="1">
    <location>
        <begin position="462"/>
        <end position="476"/>
    </location>
</feature>
<dbReference type="STRING" id="35608.A0A2U1PS66"/>
<gene>
    <name evidence="3" type="ORF">CTI12_AA118910</name>
</gene>
<feature type="domain" description="Replication factor A C-terminal" evidence="2">
    <location>
        <begin position="277"/>
        <end position="410"/>
    </location>
</feature>
<dbReference type="InterPro" id="IPR013955">
    <property type="entry name" value="Rep_factor-A_C"/>
</dbReference>
<dbReference type="Gene3D" id="2.40.50.140">
    <property type="entry name" value="Nucleic acid-binding proteins"/>
    <property type="match status" value="3"/>
</dbReference>
<dbReference type="SUPFAM" id="SSF50249">
    <property type="entry name" value="Nucleic acid-binding proteins"/>
    <property type="match status" value="3"/>
</dbReference>
<organism evidence="3 4">
    <name type="scientific">Artemisia annua</name>
    <name type="common">Sweet wormwood</name>
    <dbReference type="NCBI Taxonomy" id="35608"/>
    <lineage>
        <taxon>Eukaryota</taxon>
        <taxon>Viridiplantae</taxon>
        <taxon>Streptophyta</taxon>
        <taxon>Embryophyta</taxon>
        <taxon>Tracheophyta</taxon>
        <taxon>Spermatophyta</taxon>
        <taxon>Magnoliopsida</taxon>
        <taxon>eudicotyledons</taxon>
        <taxon>Gunneridae</taxon>
        <taxon>Pentapetalae</taxon>
        <taxon>asterids</taxon>
        <taxon>campanulids</taxon>
        <taxon>Asterales</taxon>
        <taxon>Asteraceae</taxon>
        <taxon>Asteroideae</taxon>
        <taxon>Anthemideae</taxon>
        <taxon>Artemisiinae</taxon>
        <taxon>Artemisia</taxon>
    </lineage>
</organism>
<reference evidence="3 4" key="1">
    <citation type="journal article" date="2018" name="Mol. Plant">
        <title>The genome of Artemisia annua provides insight into the evolution of Asteraceae family and artemisinin biosynthesis.</title>
        <authorList>
            <person name="Shen Q."/>
            <person name="Zhang L."/>
            <person name="Liao Z."/>
            <person name="Wang S."/>
            <person name="Yan T."/>
            <person name="Shi P."/>
            <person name="Liu M."/>
            <person name="Fu X."/>
            <person name="Pan Q."/>
            <person name="Wang Y."/>
            <person name="Lv Z."/>
            <person name="Lu X."/>
            <person name="Zhang F."/>
            <person name="Jiang W."/>
            <person name="Ma Y."/>
            <person name="Chen M."/>
            <person name="Hao X."/>
            <person name="Li L."/>
            <person name="Tang Y."/>
            <person name="Lv G."/>
            <person name="Zhou Y."/>
            <person name="Sun X."/>
            <person name="Brodelius P.E."/>
            <person name="Rose J.K.C."/>
            <person name="Tang K."/>
        </authorList>
    </citation>
    <scope>NUCLEOTIDE SEQUENCE [LARGE SCALE GENOMIC DNA]</scope>
    <source>
        <strain evidence="4">cv. Huhao1</strain>
        <tissue evidence="3">Leaf</tissue>
    </source>
</reference>
<dbReference type="AlphaFoldDB" id="A0A2U1PS66"/>
<name>A0A2U1PS66_ARTAN</name>
<feature type="region of interest" description="Disordered" evidence="1">
    <location>
        <begin position="454"/>
        <end position="492"/>
    </location>
</feature>
<dbReference type="EMBL" id="PKPP01000796">
    <property type="protein sequence ID" value="PWA88609.1"/>
    <property type="molecule type" value="Genomic_DNA"/>
</dbReference>
<evidence type="ECO:0000313" key="3">
    <source>
        <dbReference type="EMBL" id="PWA88609.1"/>
    </source>
</evidence>
<keyword evidence="3" id="KW-0238">DNA-binding</keyword>
<dbReference type="Proteomes" id="UP000245207">
    <property type="component" value="Unassembled WGS sequence"/>
</dbReference>
<dbReference type="GO" id="GO:0003677">
    <property type="term" value="F:DNA binding"/>
    <property type="evidence" value="ECO:0007669"/>
    <property type="project" value="UniProtKB-KW"/>
</dbReference>
<dbReference type="PANTHER" id="PTHR47165">
    <property type="entry name" value="OS03G0429900 PROTEIN"/>
    <property type="match status" value="1"/>
</dbReference>
<protein>
    <submittedName>
        <fullName evidence="3">Replication protein A 70 kDa DNA-binding subunit B</fullName>
    </submittedName>
</protein>
<comment type="caution">
    <text evidence="3">The sequence shown here is derived from an EMBL/GenBank/DDBJ whole genome shotgun (WGS) entry which is preliminary data.</text>
</comment>
<proteinExistence type="predicted"/>
<dbReference type="CDD" id="cd04481">
    <property type="entry name" value="RPA1_DBD_B_like"/>
    <property type="match status" value="1"/>
</dbReference>
<sequence>MAQFVNGFINDLSAVKDNVKLRVRVLRNWMQPVDKYKHLLQEGNAVTLQRYALGEIQPKFRIVKNGLRLSFLANTVVEKCNDFTGTMYGFDFRSFNTIYNLGIEEVGQFDVIGQVIPCDDLDCFDKNGKPGKKNHSPFWMRSKGTEMRCTLWGAFAQQFADFLKTCDDHSFIIAVVHLAMMKMWDGKMGVQNGYNATRLFLFSGKESITASEFKAVDDFRQLLLAKKADDTSEHTVSRISTASKYSTKEDFTTSSEMRHIVELLDVPQGKLSVIVGTIIAICEDEGWWYLGCGKCKKKVVKTTDIVDLEADTPPKPVGGPTEWWCSKCGAVVTSLKTQFRLQIRIQDATGTCSVSLFNDEVLAFADRSAYQLQDKYANVTDRDFVPPEIKSIVGSKFAFKVVMDSYNSKKLLPVFNVMRMSADKEIIESLKASATPIKQADNEATSGSVPVITPFELDSQTDDNTTLTNADKSGLTNKRPADDEADGSMSSNGKKAAVHIKVAKNLNINEVHSRLKLGIRQTYVYKLSFHEWGVAPPTIDVCIHHGGRVVTTNVLYDYWGGDELMICNVSTDNLTYTTMRRLVSQHLPQYTDVCAYYLRVPTVQMEEQDSLRKIEHEWYIDAWLSQIQVGHSLDIYLAHRRYPTLIDPNRQRWLERRWERNGWISGHVEANRRAAHTRIR</sequence>
<dbReference type="OrthoDB" id="1751331at2759"/>
<accession>A0A2U1PS66</accession>